<dbReference type="InterPro" id="IPR036873">
    <property type="entry name" value="Rhodanese-like_dom_sf"/>
</dbReference>
<dbReference type="Gene3D" id="3.40.250.10">
    <property type="entry name" value="Rhodanese-like domain"/>
    <property type="match status" value="1"/>
</dbReference>
<keyword evidence="1" id="KW-0732">Signal</keyword>
<dbReference type="InterPro" id="IPR050229">
    <property type="entry name" value="GlpE_sulfurtransferase"/>
</dbReference>
<feature type="domain" description="Rhodanese" evidence="2">
    <location>
        <begin position="38"/>
        <end position="128"/>
    </location>
</feature>
<evidence type="ECO:0000256" key="1">
    <source>
        <dbReference type="SAM" id="SignalP"/>
    </source>
</evidence>
<evidence type="ECO:0000259" key="2">
    <source>
        <dbReference type="PROSITE" id="PS50206"/>
    </source>
</evidence>
<proteinExistence type="predicted"/>
<dbReference type="Proteomes" id="UP001487296">
    <property type="component" value="Unassembled WGS sequence"/>
</dbReference>
<dbReference type="PROSITE" id="PS50206">
    <property type="entry name" value="RHODANESE_3"/>
    <property type="match status" value="1"/>
</dbReference>
<keyword evidence="4" id="KW-1185">Reference proteome</keyword>
<dbReference type="PANTHER" id="PTHR43031:SF1">
    <property type="entry name" value="PYRIDINE NUCLEOTIDE-DISULPHIDE OXIDOREDUCTASE"/>
    <property type="match status" value="1"/>
</dbReference>
<dbReference type="SMART" id="SM00450">
    <property type="entry name" value="RHOD"/>
    <property type="match status" value="1"/>
</dbReference>
<evidence type="ECO:0000313" key="4">
    <source>
        <dbReference type="Proteomes" id="UP001487296"/>
    </source>
</evidence>
<name>A0ABV1FN59_9BACT</name>
<dbReference type="SUPFAM" id="SSF52821">
    <property type="entry name" value="Rhodanese/Cell cycle control phosphatase"/>
    <property type="match status" value="1"/>
</dbReference>
<comment type="caution">
    <text evidence="3">The sequence shown here is derived from an EMBL/GenBank/DDBJ whole genome shotgun (WGS) entry which is preliminary data.</text>
</comment>
<accession>A0ABV1FN59</accession>
<dbReference type="RefSeq" id="WP_215758836.1">
    <property type="nucleotide sequence ID" value="NZ_JAHKBE010000003.1"/>
</dbReference>
<dbReference type="PANTHER" id="PTHR43031">
    <property type="entry name" value="FAD-DEPENDENT OXIDOREDUCTASE"/>
    <property type="match status" value="1"/>
</dbReference>
<protein>
    <submittedName>
        <fullName evidence="3">Rhodanese-like domain-containing protein</fullName>
    </submittedName>
</protein>
<feature type="chain" id="PRO_5046160590" evidence="1">
    <location>
        <begin position="21"/>
        <end position="128"/>
    </location>
</feature>
<reference evidence="3 4" key="1">
    <citation type="submission" date="2024-04" db="EMBL/GenBank/DDBJ databases">
        <title>Human intestinal bacterial collection.</title>
        <authorList>
            <person name="Pauvert C."/>
            <person name="Hitch T.C.A."/>
            <person name="Clavel T."/>
        </authorList>
    </citation>
    <scope>NUCLEOTIDE SEQUENCE [LARGE SCALE GENOMIC DNA]</scope>
    <source>
        <strain evidence="3 4">CLA-AA-H145</strain>
    </source>
</reference>
<organism evidence="3 4">
    <name type="scientific">Hallella faecis</name>
    <dbReference type="NCBI Taxonomy" id="2841596"/>
    <lineage>
        <taxon>Bacteria</taxon>
        <taxon>Pseudomonadati</taxon>
        <taxon>Bacteroidota</taxon>
        <taxon>Bacteroidia</taxon>
        <taxon>Bacteroidales</taxon>
        <taxon>Prevotellaceae</taxon>
        <taxon>Hallella</taxon>
    </lineage>
</organism>
<dbReference type="CDD" id="cd00158">
    <property type="entry name" value="RHOD"/>
    <property type="match status" value="1"/>
</dbReference>
<dbReference type="InterPro" id="IPR001763">
    <property type="entry name" value="Rhodanese-like_dom"/>
</dbReference>
<dbReference type="Pfam" id="PF00581">
    <property type="entry name" value="Rhodanese"/>
    <property type="match status" value="1"/>
</dbReference>
<gene>
    <name evidence="3" type="ORF">AAAT34_02050</name>
</gene>
<dbReference type="EMBL" id="JBBNFP010000004">
    <property type="protein sequence ID" value="MEQ2485836.1"/>
    <property type="molecule type" value="Genomic_DNA"/>
</dbReference>
<evidence type="ECO:0000313" key="3">
    <source>
        <dbReference type="EMBL" id="MEQ2485836.1"/>
    </source>
</evidence>
<sequence>MKHILLTLLAALSFCGSCSAQTPVLTLEPKPFIEAARADSTAVLLDVRRPSEFAEDHIDGATNLDWLNTKVFRHGMKKLCRQRTYYIYCRSGRRSNAAAVYMQKKGFHVVDMKGGILRWKEQGLPVVK</sequence>
<feature type="signal peptide" evidence="1">
    <location>
        <begin position="1"/>
        <end position="20"/>
    </location>
</feature>